<dbReference type="GO" id="GO:0052621">
    <property type="term" value="F:diguanylate cyclase activity"/>
    <property type="evidence" value="ECO:0007669"/>
    <property type="project" value="UniProtKB-EC"/>
</dbReference>
<comment type="caution">
    <text evidence="6">The sequence shown here is derived from an EMBL/GenBank/DDBJ whole genome shotgun (WGS) entry which is preliminary data.</text>
</comment>
<evidence type="ECO:0000256" key="1">
    <source>
        <dbReference type="ARBA" id="ARBA00012528"/>
    </source>
</evidence>
<dbReference type="FunFam" id="3.30.70.270:FF:000001">
    <property type="entry name" value="Diguanylate cyclase domain protein"/>
    <property type="match status" value="1"/>
</dbReference>
<dbReference type="NCBIfam" id="TIGR00254">
    <property type="entry name" value="GGDEF"/>
    <property type="match status" value="1"/>
</dbReference>
<evidence type="ECO:0000313" key="6">
    <source>
        <dbReference type="EMBL" id="MEF7616236.1"/>
    </source>
</evidence>
<keyword evidence="4" id="KW-1133">Transmembrane helix</keyword>
<dbReference type="Gene3D" id="3.30.70.270">
    <property type="match status" value="1"/>
</dbReference>
<dbReference type="GO" id="GO:0005886">
    <property type="term" value="C:plasma membrane"/>
    <property type="evidence" value="ECO:0007669"/>
    <property type="project" value="TreeGrafter"/>
</dbReference>
<proteinExistence type="predicted"/>
<dbReference type="GO" id="GO:0043709">
    <property type="term" value="P:cell adhesion involved in single-species biofilm formation"/>
    <property type="evidence" value="ECO:0007669"/>
    <property type="project" value="TreeGrafter"/>
</dbReference>
<name>A0AAW9QFX8_9BURK</name>
<dbReference type="InterPro" id="IPR000160">
    <property type="entry name" value="GGDEF_dom"/>
</dbReference>
<gene>
    <name evidence="6" type="ORF">V4F39_20140</name>
</gene>
<evidence type="ECO:0000313" key="7">
    <source>
        <dbReference type="Proteomes" id="UP001336250"/>
    </source>
</evidence>
<dbReference type="AlphaFoldDB" id="A0AAW9QFX8"/>
<evidence type="ECO:0000256" key="3">
    <source>
        <dbReference type="SAM" id="MobiDB-lite"/>
    </source>
</evidence>
<feature type="transmembrane region" description="Helical" evidence="4">
    <location>
        <begin position="160"/>
        <end position="178"/>
    </location>
</feature>
<dbReference type="GO" id="GO:1902201">
    <property type="term" value="P:negative regulation of bacterial-type flagellum-dependent cell motility"/>
    <property type="evidence" value="ECO:0007669"/>
    <property type="project" value="TreeGrafter"/>
</dbReference>
<feature type="transmembrane region" description="Helical" evidence="4">
    <location>
        <begin position="124"/>
        <end position="140"/>
    </location>
</feature>
<feature type="transmembrane region" description="Helical" evidence="4">
    <location>
        <begin position="49"/>
        <end position="68"/>
    </location>
</feature>
<keyword evidence="7" id="KW-1185">Reference proteome</keyword>
<keyword evidence="4" id="KW-0812">Transmembrane</keyword>
<dbReference type="InterPro" id="IPR050469">
    <property type="entry name" value="Diguanylate_Cyclase"/>
</dbReference>
<comment type="catalytic activity">
    <reaction evidence="2">
        <text>2 GTP = 3',3'-c-di-GMP + 2 diphosphate</text>
        <dbReference type="Rhea" id="RHEA:24898"/>
        <dbReference type="ChEBI" id="CHEBI:33019"/>
        <dbReference type="ChEBI" id="CHEBI:37565"/>
        <dbReference type="ChEBI" id="CHEBI:58805"/>
        <dbReference type="EC" id="2.7.7.65"/>
    </reaction>
</comment>
<sequence>MTPSAHLLEHRTQNGLAFARLMRFVAYAGAATHLCFFSVFAYFEWPRLVAFNVFSVLLYLGMALAMHATTRRYRLMATLVGLEIAVHAVLAVIYLGWNSGFHFYLLALVPIFFIGADVPERFKWLCMVAVAAGYGLLRYASHFQPPRYDVPLEALRWMEYFNIVAMVMLLAYGASIYYRAIVGGEQVLLGLASTDPLTGLSNRRSWLETAQQAQRRLRDEGQPFAVLMADIDHFKSINDRHGHAGGDEVLRVVSRDLKASLRTIDVVARWGGEEFAVLLLGTPLDGALRVAEGLRERVAASSPMVEGRPVALTITLGVAQAQPGEPIAAVVQRADRALYRGKLGGRDRVEAAEHGVPSGPVPELPTQLRGPA</sequence>
<dbReference type="RefSeq" id="WP_332291684.1">
    <property type="nucleotide sequence ID" value="NZ_JAZIBG010000038.1"/>
</dbReference>
<organism evidence="6 7">
    <name type="scientific">Aquincola agrisoli</name>
    <dbReference type="NCBI Taxonomy" id="3119538"/>
    <lineage>
        <taxon>Bacteria</taxon>
        <taxon>Pseudomonadati</taxon>
        <taxon>Pseudomonadota</taxon>
        <taxon>Betaproteobacteria</taxon>
        <taxon>Burkholderiales</taxon>
        <taxon>Sphaerotilaceae</taxon>
        <taxon>Aquincola</taxon>
    </lineage>
</organism>
<dbReference type="InterPro" id="IPR029787">
    <property type="entry name" value="Nucleotide_cyclase"/>
</dbReference>
<evidence type="ECO:0000256" key="4">
    <source>
        <dbReference type="SAM" id="Phobius"/>
    </source>
</evidence>
<protein>
    <recommendedName>
        <fullName evidence="1">diguanylate cyclase</fullName>
        <ecNumber evidence="1">2.7.7.65</ecNumber>
    </recommendedName>
</protein>
<evidence type="ECO:0000256" key="2">
    <source>
        <dbReference type="ARBA" id="ARBA00034247"/>
    </source>
</evidence>
<feature type="transmembrane region" description="Helical" evidence="4">
    <location>
        <begin position="21"/>
        <end position="43"/>
    </location>
</feature>
<dbReference type="Proteomes" id="UP001336250">
    <property type="component" value="Unassembled WGS sequence"/>
</dbReference>
<feature type="transmembrane region" description="Helical" evidence="4">
    <location>
        <begin position="75"/>
        <end position="95"/>
    </location>
</feature>
<dbReference type="Pfam" id="PF00990">
    <property type="entry name" value="GGDEF"/>
    <property type="match status" value="1"/>
</dbReference>
<evidence type="ECO:0000259" key="5">
    <source>
        <dbReference type="PROSITE" id="PS50887"/>
    </source>
</evidence>
<keyword evidence="4" id="KW-0472">Membrane</keyword>
<feature type="region of interest" description="Disordered" evidence="3">
    <location>
        <begin position="349"/>
        <end position="372"/>
    </location>
</feature>
<dbReference type="PROSITE" id="PS50887">
    <property type="entry name" value="GGDEF"/>
    <property type="match status" value="1"/>
</dbReference>
<keyword evidence="6" id="KW-0808">Transferase</keyword>
<dbReference type="PANTHER" id="PTHR45138:SF9">
    <property type="entry name" value="DIGUANYLATE CYCLASE DGCM-RELATED"/>
    <property type="match status" value="1"/>
</dbReference>
<accession>A0AAW9QFX8</accession>
<dbReference type="CDD" id="cd01949">
    <property type="entry name" value="GGDEF"/>
    <property type="match status" value="1"/>
</dbReference>
<keyword evidence="6" id="KW-0548">Nucleotidyltransferase</keyword>
<dbReference type="EMBL" id="JAZIBG010000038">
    <property type="protein sequence ID" value="MEF7616236.1"/>
    <property type="molecule type" value="Genomic_DNA"/>
</dbReference>
<dbReference type="EC" id="2.7.7.65" evidence="1"/>
<dbReference type="SUPFAM" id="SSF55073">
    <property type="entry name" value="Nucleotide cyclase"/>
    <property type="match status" value="1"/>
</dbReference>
<dbReference type="PANTHER" id="PTHR45138">
    <property type="entry name" value="REGULATORY COMPONENTS OF SENSORY TRANSDUCTION SYSTEM"/>
    <property type="match status" value="1"/>
</dbReference>
<reference evidence="6 7" key="1">
    <citation type="submission" date="2024-02" db="EMBL/GenBank/DDBJ databases">
        <title>Genome sequence of Aquincola sp. MAHUQ-54.</title>
        <authorList>
            <person name="Huq M.A."/>
        </authorList>
    </citation>
    <scope>NUCLEOTIDE SEQUENCE [LARGE SCALE GENOMIC DNA]</scope>
    <source>
        <strain evidence="6 7">MAHUQ-54</strain>
    </source>
</reference>
<dbReference type="SMART" id="SM00267">
    <property type="entry name" value="GGDEF"/>
    <property type="match status" value="1"/>
</dbReference>
<feature type="domain" description="GGDEF" evidence="5">
    <location>
        <begin position="222"/>
        <end position="354"/>
    </location>
</feature>
<dbReference type="InterPro" id="IPR043128">
    <property type="entry name" value="Rev_trsase/Diguanyl_cyclase"/>
</dbReference>